<keyword evidence="2" id="KW-0732">Signal</keyword>
<feature type="signal peptide" evidence="2">
    <location>
        <begin position="1"/>
        <end position="22"/>
    </location>
</feature>
<reference evidence="3 4" key="1">
    <citation type="submission" date="2014-07" db="EMBL/GenBank/DDBJ databases">
        <title>Draft Genome Sequence of Gephyronic Acid Producer, Cystobacter violaceus Strain Cb vi76.</title>
        <authorList>
            <person name="Stevens D.C."/>
            <person name="Young J."/>
            <person name="Carmichael R."/>
            <person name="Tan J."/>
            <person name="Taylor R.E."/>
        </authorList>
    </citation>
    <scope>NUCLEOTIDE SEQUENCE [LARGE SCALE GENOMIC DNA]</scope>
    <source>
        <strain evidence="3 4">Cb vi76</strain>
    </source>
</reference>
<evidence type="ECO:0000313" key="3">
    <source>
        <dbReference type="EMBL" id="KFA93296.1"/>
    </source>
</evidence>
<sequence length="149" mass="16369">MRANPWSRILVALCFFSFTVQASPPSQESGTRVAIHLSESSGELPDPEKVVESLMAVGGGEQRQVRVTRRNTSGQQELTVDLWGSTVPQADIPQSLRDAFPVLASADIQVSTLDPKDRPKPRGEGQLERELHGEKGKVVKKVVKIIKKE</sequence>
<dbReference type="Proteomes" id="UP000028547">
    <property type="component" value="Unassembled WGS sequence"/>
</dbReference>
<evidence type="ECO:0000256" key="1">
    <source>
        <dbReference type="SAM" id="MobiDB-lite"/>
    </source>
</evidence>
<protein>
    <submittedName>
        <fullName evidence="3">Uncharacterized protein</fullName>
    </submittedName>
</protein>
<comment type="caution">
    <text evidence="3">The sequence shown here is derived from an EMBL/GenBank/DDBJ whole genome shotgun (WGS) entry which is preliminary data.</text>
</comment>
<organism evidence="3 4">
    <name type="scientific">Archangium violaceum Cb vi76</name>
    <dbReference type="NCBI Taxonomy" id="1406225"/>
    <lineage>
        <taxon>Bacteria</taxon>
        <taxon>Pseudomonadati</taxon>
        <taxon>Myxococcota</taxon>
        <taxon>Myxococcia</taxon>
        <taxon>Myxococcales</taxon>
        <taxon>Cystobacterineae</taxon>
        <taxon>Archangiaceae</taxon>
        <taxon>Archangium</taxon>
    </lineage>
</organism>
<dbReference type="AlphaFoldDB" id="A0A084SXW1"/>
<accession>A0A084SXW1</accession>
<feature type="chain" id="PRO_5001781744" evidence="2">
    <location>
        <begin position="23"/>
        <end position="149"/>
    </location>
</feature>
<gene>
    <name evidence="3" type="ORF">Q664_09955</name>
</gene>
<dbReference type="EMBL" id="JPMI01000057">
    <property type="protein sequence ID" value="KFA93296.1"/>
    <property type="molecule type" value="Genomic_DNA"/>
</dbReference>
<proteinExistence type="predicted"/>
<evidence type="ECO:0000256" key="2">
    <source>
        <dbReference type="SAM" id="SignalP"/>
    </source>
</evidence>
<dbReference type="RefSeq" id="WP_043392603.1">
    <property type="nucleotide sequence ID" value="NZ_JPMI01000057.1"/>
</dbReference>
<name>A0A084SXW1_9BACT</name>
<evidence type="ECO:0000313" key="4">
    <source>
        <dbReference type="Proteomes" id="UP000028547"/>
    </source>
</evidence>
<feature type="compositionally biased region" description="Basic and acidic residues" evidence="1">
    <location>
        <begin position="114"/>
        <end position="133"/>
    </location>
</feature>
<feature type="region of interest" description="Disordered" evidence="1">
    <location>
        <begin position="110"/>
        <end position="133"/>
    </location>
</feature>